<dbReference type="EMBL" id="KL648139">
    <property type="protein sequence ID" value="KEY71888.1"/>
    <property type="molecule type" value="Genomic_DNA"/>
</dbReference>
<dbReference type="PANTHER" id="PTHR45997">
    <property type="entry name" value="DNA LIGASE 4"/>
    <property type="match status" value="1"/>
</dbReference>
<reference evidence="2 3" key="1">
    <citation type="journal article" date="2014" name="BMC Genomics">
        <title>Comparative genome sequencing reveals chemotype-specific gene clusters in the toxigenic black mold Stachybotrys.</title>
        <authorList>
            <person name="Semeiks J."/>
            <person name="Borek D."/>
            <person name="Otwinowski Z."/>
            <person name="Grishin N.V."/>
        </authorList>
    </citation>
    <scope>NUCLEOTIDE SEQUENCE [LARGE SCALE GENOMIC DNA]</scope>
    <source>
        <strain evidence="3">CBS 109288 / IBT 7711</strain>
    </source>
</reference>
<dbReference type="SUPFAM" id="SSF56091">
    <property type="entry name" value="DNA ligase/mRNA capping enzyme, catalytic domain"/>
    <property type="match status" value="1"/>
</dbReference>
<dbReference type="GO" id="GO:0005524">
    <property type="term" value="F:ATP binding"/>
    <property type="evidence" value="ECO:0007669"/>
    <property type="project" value="InterPro"/>
</dbReference>
<feature type="domain" description="ATP-dependent DNA ligase family profile" evidence="1">
    <location>
        <begin position="98"/>
        <end position="234"/>
    </location>
</feature>
<dbReference type="AlphaFoldDB" id="A0A084B2V9"/>
<protein>
    <recommendedName>
        <fullName evidence="1">ATP-dependent DNA ligase family profile domain-containing protein</fullName>
    </recommendedName>
</protein>
<evidence type="ECO:0000313" key="2">
    <source>
        <dbReference type="EMBL" id="KEY71888.1"/>
    </source>
</evidence>
<dbReference type="GO" id="GO:0006297">
    <property type="term" value="P:nucleotide-excision repair, DNA gap filling"/>
    <property type="evidence" value="ECO:0007669"/>
    <property type="project" value="TreeGrafter"/>
</dbReference>
<sequence length="590" mass="67280">MDDISKSGACIKIFSKSGRDSTSDRIGIHRVLRDSLELDTSGCKIKKQCILEGELLVWNNDDGRIEPFHKIRKYVNRSGRFLGTARDSPVELNEHLMIMFYDILLLDDTAYVRESHDERRRLLQSLVHCIPGRADVGSREVLEFSSSDAAERLSEAFARAITERWEGLVLKGCDDPYFSFVEDRSFIKLKKDYIPGLGDTADFVIVGGHWDAVDAQELRIGKLRWTSFYIGCMENKDEVCRSNGKPRFRIIDIVDKHGISKEDLIYLNRHGYFRQVPFAVVIPEFDVALDPGRRLQPVDLFREPFTVELVGAGFAKPANARDTISFKELQEMAKRCVEMPDDQEQEERNWLRRLGGYEQAVERSRTSSPSDDDSVSVADVYADCLDCSVVALDLRIQESYSSGAEMSLLIPHSPGLEKLKRSFGTRLFDDISGELCMNIVNFSYEATRLYLAFKTMKFPPHQAEEAIQQIITTAGRYTLLLGKHESTSPTIISDIGRRNVEQQWDRLAITANCCQYSTRLDTRGLRQKEQSISLSMLDLWLLNGEIFCNKRVAGLLSQITVLEFVASHSFKDFYAPMNRYSLSFNKRPSK</sequence>
<gene>
    <name evidence="2" type="ORF">S7711_09756</name>
</gene>
<keyword evidence="3" id="KW-1185">Reference proteome</keyword>
<dbReference type="PANTHER" id="PTHR45997:SF2">
    <property type="entry name" value="ATP DEPENDENT DNA LIGASE DOMAIN PROTEIN (AFU_ORTHOLOGUE AFUA_5G02430)"/>
    <property type="match status" value="1"/>
</dbReference>
<dbReference type="InterPro" id="IPR012310">
    <property type="entry name" value="DNA_ligase_ATP-dep_cent"/>
</dbReference>
<dbReference type="HOGENOM" id="CLU_462447_0_0_1"/>
<dbReference type="InterPro" id="IPR029710">
    <property type="entry name" value="LIG4"/>
</dbReference>
<accession>A0A084B2V9</accession>
<name>A0A084B2V9_STACB</name>
<proteinExistence type="predicted"/>
<dbReference type="GO" id="GO:0006310">
    <property type="term" value="P:DNA recombination"/>
    <property type="evidence" value="ECO:0007669"/>
    <property type="project" value="InterPro"/>
</dbReference>
<dbReference type="Pfam" id="PF01068">
    <property type="entry name" value="DNA_ligase_A_M"/>
    <property type="match status" value="1"/>
</dbReference>
<dbReference type="InterPro" id="IPR012340">
    <property type="entry name" value="NA-bd_OB-fold"/>
</dbReference>
<evidence type="ECO:0000259" key="1">
    <source>
        <dbReference type="PROSITE" id="PS50160"/>
    </source>
</evidence>
<dbReference type="PROSITE" id="PS50160">
    <property type="entry name" value="DNA_LIGASE_A3"/>
    <property type="match status" value="1"/>
</dbReference>
<dbReference type="Gene3D" id="3.30.470.30">
    <property type="entry name" value="DNA ligase/mRNA capping enzyme"/>
    <property type="match status" value="1"/>
</dbReference>
<evidence type="ECO:0000313" key="3">
    <source>
        <dbReference type="Proteomes" id="UP000028045"/>
    </source>
</evidence>
<dbReference type="GO" id="GO:0032807">
    <property type="term" value="C:DNA ligase IV complex"/>
    <property type="evidence" value="ECO:0007669"/>
    <property type="project" value="TreeGrafter"/>
</dbReference>
<dbReference type="Gene3D" id="2.40.50.140">
    <property type="entry name" value="Nucleic acid-binding proteins"/>
    <property type="match status" value="1"/>
</dbReference>
<dbReference type="GO" id="GO:0003910">
    <property type="term" value="F:DNA ligase (ATP) activity"/>
    <property type="evidence" value="ECO:0007669"/>
    <property type="project" value="InterPro"/>
</dbReference>
<organism evidence="2 3">
    <name type="scientific">Stachybotrys chartarum (strain CBS 109288 / IBT 7711)</name>
    <name type="common">Toxic black mold</name>
    <name type="synonym">Stilbospora chartarum</name>
    <dbReference type="NCBI Taxonomy" id="1280523"/>
    <lineage>
        <taxon>Eukaryota</taxon>
        <taxon>Fungi</taxon>
        <taxon>Dikarya</taxon>
        <taxon>Ascomycota</taxon>
        <taxon>Pezizomycotina</taxon>
        <taxon>Sordariomycetes</taxon>
        <taxon>Hypocreomycetidae</taxon>
        <taxon>Hypocreales</taxon>
        <taxon>Stachybotryaceae</taxon>
        <taxon>Stachybotrys</taxon>
    </lineage>
</organism>
<dbReference type="GO" id="GO:0003677">
    <property type="term" value="F:DNA binding"/>
    <property type="evidence" value="ECO:0007669"/>
    <property type="project" value="InterPro"/>
</dbReference>
<dbReference type="GO" id="GO:0006303">
    <property type="term" value="P:double-strand break repair via nonhomologous end joining"/>
    <property type="evidence" value="ECO:0007669"/>
    <property type="project" value="TreeGrafter"/>
</dbReference>
<dbReference type="Proteomes" id="UP000028045">
    <property type="component" value="Unassembled WGS sequence"/>
</dbReference>